<organism evidence="1">
    <name type="scientific">hydrothermal vent metagenome</name>
    <dbReference type="NCBI Taxonomy" id="652676"/>
    <lineage>
        <taxon>unclassified sequences</taxon>
        <taxon>metagenomes</taxon>
        <taxon>ecological metagenomes</taxon>
    </lineage>
</organism>
<accession>A0A3B0Z1C0</accession>
<dbReference type="EMBL" id="UOFL01000234">
    <property type="protein sequence ID" value="VAW82053.1"/>
    <property type="molecule type" value="Genomic_DNA"/>
</dbReference>
<reference evidence="1" key="1">
    <citation type="submission" date="2018-06" db="EMBL/GenBank/DDBJ databases">
        <authorList>
            <person name="Zhirakovskaya E."/>
        </authorList>
    </citation>
    <scope>NUCLEOTIDE SEQUENCE</scope>
</reference>
<protein>
    <submittedName>
        <fullName evidence="1">DNA alkylation repair enzyme</fullName>
    </submittedName>
</protein>
<dbReference type="InterPro" id="IPR016024">
    <property type="entry name" value="ARM-type_fold"/>
</dbReference>
<gene>
    <name evidence="1" type="ORF">MNBD_GAMMA12-795</name>
</gene>
<dbReference type="Pfam" id="PF08713">
    <property type="entry name" value="DNA_alkylation"/>
    <property type="match status" value="1"/>
</dbReference>
<dbReference type="Gene3D" id="2.60.40.10">
    <property type="entry name" value="Immunoglobulins"/>
    <property type="match status" value="1"/>
</dbReference>
<sequence length="378" mass="43246">MAEPLKNSFGPDIPVKIATMIKAVYKQFDSKAFVVDALAVYDELELMQRGKVIAQAMHSHLPSSYIKAIQILTQSLPPINDSLNGAGQVNEDNGSMAQFIYMPHAFYVVLYGMEYFEQSMQAQYEITQRFTAEFSIRGFIERYPQQTLKQLKQWAVDPSMHVRRLVSEGTRPRLPWAQRLPEFQKNPEPVLHLLEMLKDDPELYVRRSVANNLNDIAKDNPKLVIKTLKRWSLSATAEREWLIRHALRTLVKAGNKEALAILGFSQATDIKINKVTLTPKTIRMGDVLTVAFDLKNESSKKQKLLVDMCLHFVKANGETKPKVFKLKSFELASSEKIEISKKISFKAMTTRKHYVGQHHIELIINGTFYSVCQFDLIK</sequence>
<proteinExistence type="predicted"/>
<dbReference type="InterPro" id="IPR014825">
    <property type="entry name" value="DNA_alkylation"/>
</dbReference>
<evidence type="ECO:0000313" key="1">
    <source>
        <dbReference type="EMBL" id="VAW82053.1"/>
    </source>
</evidence>
<dbReference type="SUPFAM" id="SSF48371">
    <property type="entry name" value="ARM repeat"/>
    <property type="match status" value="1"/>
</dbReference>
<dbReference type="AlphaFoldDB" id="A0A3B0Z1C0"/>
<dbReference type="InterPro" id="IPR013783">
    <property type="entry name" value="Ig-like_fold"/>
</dbReference>
<name>A0A3B0Z1C0_9ZZZZ</name>
<dbReference type="Gene3D" id="1.25.40.290">
    <property type="entry name" value="ARM repeat domains"/>
    <property type="match status" value="1"/>
</dbReference>